<protein>
    <submittedName>
        <fullName evidence="1">Uncharacterized protein</fullName>
    </submittedName>
</protein>
<organism evidence="1 2">
    <name type="scientific">Ornithinicoccus hortensis</name>
    <dbReference type="NCBI Taxonomy" id="82346"/>
    <lineage>
        <taxon>Bacteria</taxon>
        <taxon>Bacillati</taxon>
        <taxon>Actinomycetota</taxon>
        <taxon>Actinomycetes</taxon>
        <taxon>Micrococcales</taxon>
        <taxon>Intrasporangiaceae</taxon>
        <taxon>Ornithinicoccus</taxon>
    </lineage>
</organism>
<dbReference type="EMBL" id="VFOP01000001">
    <property type="protein sequence ID" value="TQL51526.1"/>
    <property type="molecule type" value="Genomic_DNA"/>
</dbReference>
<dbReference type="AlphaFoldDB" id="A0A542YTW4"/>
<gene>
    <name evidence="1" type="ORF">FB467_2673</name>
</gene>
<evidence type="ECO:0000313" key="1">
    <source>
        <dbReference type="EMBL" id="TQL51526.1"/>
    </source>
</evidence>
<dbReference type="Proteomes" id="UP000319516">
    <property type="component" value="Unassembled WGS sequence"/>
</dbReference>
<reference evidence="1 2" key="1">
    <citation type="submission" date="2019-06" db="EMBL/GenBank/DDBJ databases">
        <title>Sequencing the genomes of 1000 actinobacteria strains.</title>
        <authorList>
            <person name="Klenk H.-P."/>
        </authorList>
    </citation>
    <scope>NUCLEOTIDE SEQUENCE [LARGE SCALE GENOMIC DNA]</scope>
    <source>
        <strain evidence="1 2">DSM 12335</strain>
    </source>
</reference>
<evidence type="ECO:0000313" key="2">
    <source>
        <dbReference type="Proteomes" id="UP000319516"/>
    </source>
</evidence>
<accession>A0A542YTW4</accession>
<name>A0A542YTW4_9MICO</name>
<keyword evidence="2" id="KW-1185">Reference proteome</keyword>
<sequence length="289" mass="30757">MVRTVGVDLEFYAPESVAGGDAGDAVWDHPADDTVAGLLREVARRSPRVGDGSEAAWRLTQDRTRQGGGPADTLGILLLAGEGTARVHGFPALVGADDVAALAGRSRGVSLFCELVGAEPDPPPQAPAEVPTISVPEDPRGWFARLLGRGEAPSVTEEQIDAIDPVVTVHFDRTPVGRDEGEGRVATAWPMRNSRGSGLLLEHLIETPGLLPRGDGAGGWWISVVDRETEVHDSLGALRPLGYLRWSADGAASLWPAVDSQFPYLGVLAIRDVDLWVFAEYLPGEPVRL</sequence>
<proteinExistence type="predicted"/>
<comment type="caution">
    <text evidence="1">The sequence shown here is derived from an EMBL/GenBank/DDBJ whole genome shotgun (WGS) entry which is preliminary data.</text>
</comment>